<name>A0A1J1HQR9_9DIPT</name>
<reference evidence="1 2" key="1">
    <citation type="submission" date="2015-04" db="EMBL/GenBank/DDBJ databases">
        <authorList>
            <person name="Syromyatnikov M.Y."/>
            <person name="Popov V.N."/>
        </authorList>
    </citation>
    <scope>NUCLEOTIDE SEQUENCE [LARGE SCALE GENOMIC DNA]</scope>
</reference>
<sequence>MWDTAIEQKKREKKLKVRKNEIRKESSNHILLEVRCQGSDNELNRMNNKLQMTANSCSNISFYVTFSLLPDKED</sequence>
<accession>A0A1J1HQR9</accession>
<keyword evidence="2" id="KW-1185">Reference proteome</keyword>
<evidence type="ECO:0000313" key="2">
    <source>
        <dbReference type="Proteomes" id="UP000183832"/>
    </source>
</evidence>
<protein>
    <submittedName>
        <fullName evidence="1">CLUMA_CG004098, isoform A</fullName>
    </submittedName>
</protein>
<dbReference type="EMBL" id="CVRI01000018">
    <property type="protein sequence ID" value="CRK90381.1"/>
    <property type="molecule type" value="Genomic_DNA"/>
</dbReference>
<proteinExistence type="predicted"/>
<dbReference type="AlphaFoldDB" id="A0A1J1HQR9"/>
<gene>
    <name evidence="1" type="ORF">CLUMA_CG004098</name>
</gene>
<organism evidence="1 2">
    <name type="scientific">Clunio marinus</name>
    <dbReference type="NCBI Taxonomy" id="568069"/>
    <lineage>
        <taxon>Eukaryota</taxon>
        <taxon>Metazoa</taxon>
        <taxon>Ecdysozoa</taxon>
        <taxon>Arthropoda</taxon>
        <taxon>Hexapoda</taxon>
        <taxon>Insecta</taxon>
        <taxon>Pterygota</taxon>
        <taxon>Neoptera</taxon>
        <taxon>Endopterygota</taxon>
        <taxon>Diptera</taxon>
        <taxon>Nematocera</taxon>
        <taxon>Chironomoidea</taxon>
        <taxon>Chironomidae</taxon>
        <taxon>Clunio</taxon>
    </lineage>
</organism>
<evidence type="ECO:0000313" key="1">
    <source>
        <dbReference type="EMBL" id="CRK90381.1"/>
    </source>
</evidence>
<dbReference type="Proteomes" id="UP000183832">
    <property type="component" value="Unassembled WGS sequence"/>
</dbReference>